<evidence type="ECO:0000313" key="10">
    <source>
        <dbReference type="Proteomes" id="UP000027602"/>
    </source>
</evidence>
<dbReference type="PROSITE" id="PS50995">
    <property type="entry name" value="HTH_MARR_2"/>
    <property type="match status" value="1"/>
</dbReference>
<sequence length="153" mass="17908">MVLTSNTKQISESFIRLIPLFYSKLNKSVTKNTPIPKPSGLTHLQFHILEELFYTKDGVSLTQLAQNISISKQQLTPLIKKLEEKDYVIKVQDTNDKRFVKIMLTEKGKNTVIKRLDEFHHLFCNWISKLNEDDLFDLDYAINKIIRILEKLD</sequence>
<dbReference type="eggNOG" id="COG1846">
    <property type="taxonomic scope" value="Bacteria"/>
</dbReference>
<keyword evidence="10" id="KW-1185">Reference proteome</keyword>
<dbReference type="InterPro" id="IPR055166">
    <property type="entry name" value="Transc_reg_Sar_Rot_HTH"/>
</dbReference>
<dbReference type="AlphaFoldDB" id="I3E7V7"/>
<keyword evidence="3" id="KW-0238">DNA-binding</keyword>
<dbReference type="SUPFAM" id="SSF46785">
    <property type="entry name" value="Winged helix' DNA-binding domain"/>
    <property type="match status" value="1"/>
</dbReference>
<dbReference type="HOGENOM" id="CLU_083287_27_4_9"/>
<name>I3E7V7_BACMM</name>
<evidence type="ECO:0000256" key="3">
    <source>
        <dbReference type="ARBA" id="ARBA00023125"/>
    </source>
</evidence>
<keyword evidence="2" id="KW-0805">Transcription regulation</keyword>
<dbReference type="GO" id="GO:0003700">
    <property type="term" value="F:DNA-binding transcription factor activity"/>
    <property type="evidence" value="ECO:0007669"/>
    <property type="project" value="InterPro"/>
</dbReference>
<evidence type="ECO:0000256" key="7">
    <source>
        <dbReference type="ARBA" id="ARBA00047207"/>
    </source>
</evidence>
<comment type="subcellular location">
    <subcellularLocation>
        <location evidence="1">Cytoplasm</location>
    </subcellularLocation>
</comment>
<gene>
    <name evidence="9" type="ORF">BMMGA3_04815</name>
</gene>
<evidence type="ECO:0000256" key="6">
    <source>
        <dbReference type="ARBA" id="ARBA00047188"/>
    </source>
</evidence>
<evidence type="ECO:0000313" key="9">
    <source>
        <dbReference type="EMBL" id="AIE59395.1"/>
    </source>
</evidence>
<accession>I3E7V7</accession>
<dbReference type="Proteomes" id="UP000027602">
    <property type="component" value="Chromosome"/>
</dbReference>
<proteinExistence type="inferred from homology"/>
<evidence type="ECO:0000256" key="5">
    <source>
        <dbReference type="ARBA" id="ARBA00046337"/>
    </source>
</evidence>
<dbReference type="GO" id="GO:0005737">
    <property type="term" value="C:cytoplasm"/>
    <property type="evidence" value="ECO:0007669"/>
    <property type="project" value="UniProtKB-SubCell"/>
</dbReference>
<dbReference type="KEGG" id="bmet:BMMGA3_04815"/>
<dbReference type="GO" id="GO:0003677">
    <property type="term" value="F:DNA binding"/>
    <property type="evidence" value="ECO:0007669"/>
    <property type="project" value="UniProtKB-KW"/>
</dbReference>
<dbReference type="PANTHER" id="PTHR42756:SF1">
    <property type="entry name" value="TRANSCRIPTIONAL REPRESSOR OF EMRAB OPERON"/>
    <property type="match status" value="1"/>
</dbReference>
<evidence type="ECO:0000256" key="2">
    <source>
        <dbReference type="ARBA" id="ARBA00023015"/>
    </source>
</evidence>
<dbReference type="Gene3D" id="1.10.10.10">
    <property type="entry name" value="Winged helix-like DNA-binding domain superfamily/Winged helix DNA-binding domain"/>
    <property type="match status" value="1"/>
</dbReference>
<evidence type="ECO:0000259" key="8">
    <source>
        <dbReference type="PROSITE" id="PS50995"/>
    </source>
</evidence>
<dbReference type="OrthoDB" id="2626899at2"/>
<feature type="domain" description="HTH marR-type" evidence="8">
    <location>
        <begin position="11"/>
        <end position="153"/>
    </location>
</feature>
<dbReference type="RefSeq" id="WP_004433688.1">
    <property type="nucleotide sequence ID" value="NZ_ADWW01000002.1"/>
</dbReference>
<dbReference type="InterPro" id="IPR036390">
    <property type="entry name" value="WH_DNA-bd_sf"/>
</dbReference>
<dbReference type="Pfam" id="PF22381">
    <property type="entry name" value="Staph_reg_Sar_Rot"/>
    <property type="match status" value="1"/>
</dbReference>
<keyword evidence="4" id="KW-0804">Transcription</keyword>
<organism evidence="9 10">
    <name type="scientific">Bacillus methanolicus (strain MGA3 / ATCC 53907)</name>
    <dbReference type="NCBI Taxonomy" id="796606"/>
    <lineage>
        <taxon>Bacteria</taxon>
        <taxon>Bacillati</taxon>
        <taxon>Bacillota</taxon>
        <taxon>Bacilli</taxon>
        <taxon>Bacillales</taxon>
        <taxon>Bacillaceae</taxon>
        <taxon>Bacillus</taxon>
    </lineage>
</organism>
<dbReference type="STRING" id="796606.BMMGA3_04815"/>
<evidence type="ECO:0000256" key="4">
    <source>
        <dbReference type="ARBA" id="ARBA00023163"/>
    </source>
</evidence>
<dbReference type="PRINTS" id="PR00598">
    <property type="entry name" value="HTHMARR"/>
</dbReference>
<dbReference type="PANTHER" id="PTHR42756">
    <property type="entry name" value="TRANSCRIPTIONAL REGULATOR, MARR"/>
    <property type="match status" value="1"/>
</dbReference>
<reference evidence="9 10" key="1">
    <citation type="journal article" date="2015" name="BMC Genomics">
        <title>Transcriptome analysis of thermophilic methylotrophic Bacillus methanolicus MGA3 using RNA-sequencing provides detailed insights into its previously uncharted transcriptional landscape.</title>
        <authorList>
            <person name="Irla M."/>
            <person name="Neshat A."/>
            <person name="Brautaset T."/>
            <person name="Ruckert C."/>
            <person name="Kalinowski J."/>
            <person name="Wendisch V.F."/>
        </authorList>
    </citation>
    <scope>NUCLEOTIDE SEQUENCE [LARGE SCALE GENOMIC DNA]</scope>
    <source>
        <strain evidence="10">MGA3 / ATCC 53907</strain>
    </source>
</reference>
<comment type="similarity">
    <text evidence="5">Belongs to the SarZ family.</text>
</comment>
<dbReference type="SMART" id="SM00347">
    <property type="entry name" value="HTH_MARR"/>
    <property type="match status" value="1"/>
</dbReference>
<evidence type="ECO:0000256" key="1">
    <source>
        <dbReference type="ARBA" id="ARBA00004496"/>
    </source>
</evidence>
<dbReference type="InterPro" id="IPR000835">
    <property type="entry name" value="HTH_MarR-typ"/>
</dbReference>
<protein>
    <recommendedName>
        <fullName evidence="6">HTH-type transcriptional regulator SarZ</fullName>
    </recommendedName>
    <alternativeName>
        <fullName evidence="7">Staphylococcal accessory regulator Z</fullName>
    </alternativeName>
</protein>
<dbReference type="EMBL" id="CP007739">
    <property type="protein sequence ID" value="AIE59395.1"/>
    <property type="molecule type" value="Genomic_DNA"/>
</dbReference>
<dbReference type="InterPro" id="IPR036388">
    <property type="entry name" value="WH-like_DNA-bd_sf"/>
</dbReference>